<feature type="compositionally biased region" description="Polar residues" evidence="2">
    <location>
        <begin position="129"/>
        <end position="141"/>
    </location>
</feature>
<dbReference type="EMBL" id="VFQX01000009">
    <property type="protein sequence ID" value="KAF0982686.1"/>
    <property type="molecule type" value="Genomic_DNA"/>
</dbReference>
<accession>A0A6A5C4L5</accession>
<feature type="compositionally biased region" description="Low complexity" evidence="2">
    <location>
        <begin position="184"/>
        <end position="207"/>
    </location>
</feature>
<dbReference type="VEuPathDB" id="AmoebaDB:NfTy_017690"/>
<feature type="region of interest" description="Disordered" evidence="2">
    <location>
        <begin position="184"/>
        <end position="212"/>
    </location>
</feature>
<name>A0A6A5C4L5_NAEFO</name>
<dbReference type="PROSITE" id="PS50108">
    <property type="entry name" value="CRIB"/>
    <property type="match status" value="1"/>
</dbReference>
<feature type="coiled-coil region" evidence="1">
    <location>
        <begin position="264"/>
        <end position="298"/>
    </location>
</feature>
<gene>
    <name evidence="4" type="ORF">FDP41_011616</name>
</gene>
<dbReference type="InterPro" id="IPR000095">
    <property type="entry name" value="CRIB_dom"/>
</dbReference>
<evidence type="ECO:0000313" key="4">
    <source>
        <dbReference type="EMBL" id="KAF0982686.1"/>
    </source>
</evidence>
<protein>
    <recommendedName>
        <fullName evidence="3">CRIB domain-containing protein</fullName>
    </recommendedName>
</protein>
<feature type="compositionally biased region" description="Polar residues" evidence="2">
    <location>
        <begin position="18"/>
        <end position="29"/>
    </location>
</feature>
<evidence type="ECO:0000256" key="2">
    <source>
        <dbReference type="SAM" id="MobiDB-lite"/>
    </source>
</evidence>
<feature type="compositionally biased region" description="Basic and acidic residues" evidence="2">
    <location>
        <begin position="1"/>
        <end position="11"/>
    </location>
</feature>
<dbReference type="VEuPathDB" id="AmoebaDB:FDP41_011616"/>
<dbReference type="RefSeq" id="XP_044567399.1">
    <property type="nucleotide sequence ID" value="XM_044702044.1"/>
</dbReference>
<feature type="region of interest" description="Disordered" evidence="2">
    <location>
        <begin position="1"/>
        <end position="32"/>
    </location>
</feature>
<keyword evidence="1" id="KW-0175">Coiled coil</keyword>
<dbReference type="Proteomes" id="UP000444721">
    <property type="component" value="Unassembled WGS sequence"/>
</dbReference>
<dbReference type="VEuPathDB" id="AmoebaDB:NF0114110"/>
<feature type="region of interest" description="Disordered" evidence="2">
    <location>
        <begin position="113"/>
        <end position="162"/>
    </location>
</feature>
<proteinExistence type="predicted"/>
<evidence type="ECO:0000259" key="3">
    <source>
        <dbReference type="PROSITE" id="PS50108"/>
    </source>
</evidence>
<feature type="domain" description="CRIB" evidence="3">
    <location>
        <begin position="213"/>
        <end position="226"/>
    </location>
</feature>
<dbReference type="GeneID" id="68118831"/>
<evidence type="ECO:0000256" key="1">
    <source>
        <dbReference type="SAM" id="Coils"/>
    </source>
</evidence>
<organism evidence="4 5">
    <name type="scientific">Naegleria fowleri</name>
    <name type="common">Brain eating amoeba</name>
    <dbReference type="NCBI Taxonomy" id="5763"/>
    <lineage>
        <taxon>Eukaryota</taxon>
        <taxon>Discoba</taxon>
        <taxon>Heterolobosea</taxon>
        <taxon>Tetramitia</taxon>
        <taxon>Eutetramitia</taxon>
        <taxon>Vahlkampfiidae</taxon>
        <taxon>Naegleria</taxon>
    </lineage>
</organism>
<sequence>MSIDKNLHEETTSSSSSFEQANHSNLSKNISTGTSSLITTSHVRLPSPPPSLSLANSSTPIFGALQKAATLAHTTTAPLLSESTIVQPSSSAMIIPSNSVLLQKRLEFLAPSDDQSISSDDDDEEKQELTSGSISASTLKQEPSEKCTYSGDHHENTMTTANRSKRSDSFLSWFSWLSWSTTNSNQETNSSNGHDGNSSSKFPSGSSETNNSISAPFAFEHRIHIDKDPSSNDTCFLHSSSSTTNTNSLITDISLTVFEQRERIRQLERENELKNEYIHELEKKIREMHEKKLRSREKYHKLKDKYEKLRDFAFGGSVASETSTNSVSPPTLSYLTSRTITMNPKSHNGGVSSTPELDALLEKMQFQED</sequence>
<dbReference type="OrthoDB" id="10590460at2759"/>
<keyword evidence="5" id="KW-1185">Reference proteome</keyword>
<reference evidence="4 5" key="1">
    <citation type="journal article" date="2019" name="Sci. Rep.">
        <title>Nanopore sequencing improves the draft genome of the human pathogenic amoeba Naegleria fowleri.</title>
        <authorList>
            <person name="Liechti N."/>
            <person name="Schurch N."/>
            <person name="Bruggmann R."/>
            <person name="Wittwer M."/>
        </authorList>
    </citation>
    <scope>NUCLEOTIDE SEQUENCE [LARGE SCALE GENOMIC DNA]</scope>
    <source>
        <strain evidence="4 5">ATCC 30894</strain>
    </source>
</reference>
<evidence type="ECO:0000313" key="5">
    <source>
        <dbReference type="Proteomes" id="UP000444721"/>
    </source>
</evidence>
<dbReference type="AlphaFoldDB" id="A0A6A5C4L5"/>
<comment type="caution">
    <text evidence="4">The sequence shown here is derived from an EMBL/GenBank/DDBJ whole genome shotgun (WGS) entry which is preliminary data.</text>
</comment>